<evidence type="ECO:0000259" key="3">
    <source>
        <dbReference type="Pfam" id="PF00248"/>
    </source>
</evidence>
<dbReference type="GeneID" id="19017782"/>
<accession>K8E8R1</accession>
<proteinExistence type="predicted"/>
<evidence type="ECO:0000256" key="2">
    <source>
        <dbReference type="SAM" id="MobiDB-lite"/>
    </source>
</evidence>
<dbReference type="SUPFAM" id="SSF51430">
    <property type="entry name" value="NAD(P)-linked oxidoreductase"/>
    <property type="match status" value="1"/>
</dbReference>
<dbReference type="FunFam" id="3.20.20.100:FF:000002">
    <property type="entry name" value="2,5-diketo-D-gluconic acid reductase A"/>
    <property type="match status" value="1"/>
</dbReference>
<dbReference type="GO" id="GO:0016616">
    <property type="term" value="F:oxidoreductase activity, acting on the CH-OH group of donors, NAD or NADP as acceptor"/>
    <property type="evidence" value="ECO:0007669"/>
    <property type="project" value="UniProtKB-ARBA"/>
</dbReference>
<dbReference type="Proteomes" id="UP000198341">
    <property type="component" value="Chromosome 1"/>
</dbReference>
<dbReference type="OrthoDB" id="416253at2759"/>
<evidence type="ECO:0000256" key="1">
    <source>
        <dbReference type="ARBA" id="ARBA00023002"/>
    </source>
</evidence>
<sequence length="366" mass="41918">MAAGTSSFRKTAQATSHQQQQQKQKHQKNDISRTQLLNDGNVIPTLGLGTWKSNPPEECTLAITSALRNGLTHLDCASAYANEHVIGKCLSKVFGDEDTSREDVFITSKLWNDRRKPDDVREALEQTLEDLQLEYIDLYLIHWPVCWKRGTVLVDDTETSIEECWKTMEQLKREGKVKSIGVSNFNQEQLTQLMKHSEIKPAVNQIESHPMLPNDALIQFSKKMGVAVTAYSPFARGSELFKNEIVRKIAERRQTTPSKVILRWHLQRGVIVIPKSASEIRAKENADFQALETFSLTEEDMEELRALDCDYSTAPAPWSHFPQVARRNKILRPLFKVLTYPFFKVFSMDVQMMGRKKFITFGATRR</sequence>
<dbReference type="InterPro" id="IPR018170">
    <property type="entry name" value="Aldo/ket_reductase_CS"/>
</dbReference>
<keyword evidence="1" id="KW-0560">Oxidoreductase</keyword>
<dbReference type="AlphaFoldDB" id="K8E8R1"/>
<evidence type="ECO:0000313" key="5">
    <source>
        <dbReference type="Proteomes" id="UP000198341"/>
    </source>
</evidence>
<reference evidence="4 5" key="1">
    <citation type="submission" date="2011-10" db="EMBL/GenBank/DDBJ databases">
        <authorList>
            <person name="Genoscope - CEA"/>
        </authorList>
    </citation>
    <scope>NUCLEOTIDE SEQUENCE [LARGE SCALE GENOMIC DNA]</scope>
    <source>
        <strain evidence="4 5">RCC 1105</strain>
    </source>
</reference>
<dbReference type="Pfam" id="PF00248">
    <property type="entry name" value="Aldo_ket_red"/>
    <property type="match status" value="1"/>
</dbReference>
<evidence type="ECO:0000313" key="4">
    <source>
        <dbReference type="EMBL" id="CCO14027.1"/>
    </source>
</evidence>
<name>K8E8R1_9CHLO</name>
<feature type="compositionally biased region" description="Polar residues" evidence="2">
    <location>
        <begin position="1"/>
        <end position="16"/>
    </location>
</feature>
<dbReference type="InterPro" id="IPR036812">
    <property type="entry name" value="NAD(P)_OxRdtase_dom_sf"/>
</dbReference>
<feature type="domain" description="NADP-dependent oxidoreductase" evidence="3">
    <location>
        <begin position="46"/>
        <end position="307"/>
    </location>
</feature>
<dbReference type="CDD" id="cd19071">
    <property type="entry name" value="AKR_AKR1-5-like"/>
    <property type="match status" value="1"/>
</dbReference>
<dbReference type="InterPro" id="IPR023210">
    <property type="entry name" value="NADP_OxRdtase_dom"/>
</dbReference>
<dbReference type="PANTHER" id="PTHR11732">
    <property type="entry name" value="ALDO/KETO REDUCTASE"/>
    <property type="match status" value="1"/>
</dbReference>
<protein>
    <submittedName>
        <fullName evidence="4">YtbE (Aldo/keto reductase YtbE)</fullName>
    </submittedName>
</protein>
<dbReference type="EMBL" id="FO082278">
    <property type="protein sequence ID" value="CCO14027.1"/>
    <property type="molecule type" value="Genomic_DNA"/>
</dbReference>
<dbReference type="Gene3D" id="3.20.20.100">
    <property type="entry name" value="NADP-dependent oxidoreductase domain"/>
    <property type="match status" value="1"/>
</dbReference>
<dbReference type="STRING" id="41875.K8E8R1"/>
<dbReference type="RefSeq" id="XP_007515148.1">
    <property type="nucleotide sequence ID" value="XM_007515086.1"/>
</dbReference>
<organism evidence="4 5">
    <name type="scientific">Bathycoccus prasinos</name>
    <dbReference type="NCBI Taxonomy" id="41875"/>
    <lineage>
        <taxon>Eukaryota</taxon>
        <taxon>Viridiplantae</taxon>
        <taxon>Chlorophyta</taxon>
        <taxon>Mamiellophyceae</taxon>
        <taxon>Mamiellales</taxon>
        <taxon>Bathycoccaceae</taxon>
        <taxon>Bathycoccus</taxon>
    </lineage>
</organism>
<dbReference type="KEGG" id="bpg:Bathy01g00460"/>
<dbReference type="eggNOG" id="KOG1577">
    <property type="taxonomic scope" value="Eukaryota"/>
</dbReference>
<keyword evidence="5" id="KW-1185">Reference proteome</keyword>
<gene>
    <name evidence="4" type="ORF">Bathy01g00460</name>
</gene>
<dbReference type="PROSITE" id="PS00062">
    <property type="entry name" value="ALDOKETO_REDUCTASE_2"/>
    <property type="match status" value="1"/>
</dbReference>
<dbReference type="PRINTS" id="PR00069">
    <property type="entry name" value="ALDKETRDTASE"/>
</dbReference>
<feature type="region of interest" description="Disordered" evidence="2">
    <location>
        <begin position="1"/>
        <end position="36"/>
    </location>
</feature>
<dbReference type="InterPro" id="IPR020471">
    <property type="entry name" value="AKR"/>
</dbReference>